<dbReference type="InterPro" id="IPR003439">
    <property type="entry name" value="ABC_transporter-like_ATP-bd"/>
</dbReference>
<comment type="function">
    <text evidence="7">Part of the ABC transporter complex PotABCD involved in spermidine/putrescine import. Responsible for energy coupling to the transport system.</text>
</comment>
<dbReference type="SUPFAM" id="SSF52540">
    <property type="entry name" value="P-loop containing nucleoside triphosphate hydrolases"/>
    <property type="match status" value="1"/>
</dbReference>
<dbReference type="InterPro" id="IPR005893">
    <property type="entry name" value="PotA-like"/>
</dbReference>
<dbReference type="InterPro" id="IPR013611">
    <property type="entry name" value="Transp-assoc_OB_typ2"/>
</dbReference>
<comment type="subunit">
    <text evidence="7">The complex is composed of two ATP-binding proteins (PotA), two transmembrane proteins (PotB and PotC) and a solute-binding protein (PotD).</text>
</comment>
<dbReference type="GO" id="GO:0015594">
    <property type="term" value="F:ABC-type putrescine transporter activity"/>
    <property type="evidence" value="ECO:0007669"/>
    <property type="project" value="InterPro"/>
</dbReference>
<dbReference type="Gene3D" id="2.40.50.100">
    <property type="match status" value="1"/>
</dbReference>
<dbReference type="InterPro" id="IPR027417">
    <property type="entry name" value="P-loop_NTPase"/>
</dbReference>
<feature type="region of interest" description="Disordered" evidence="8">
    <location>
        <begin position="1"/>
        <end position="37"/>
    </location>
</feature>
<dbReference type="PROSITE" id="PS50893">
    <property type="entry name" value="ABC_TRANSPORTER_2"/>
    <property type="match status" value="1"/>
</dbReference>
<evidence type="ECO:0000256" key="5">
    <source>
        <dbReference type="ARBA" id="ARBA00022967"/>
    </source>
</evidence>
<dbReference type="EMBL" id="VFRA01000001">
    <property type="protein sequence ID" value="TQO19778.1"/>
    <property type="molecule type" value="Genomic_DNA"/>
</dbReference>
<dbReference type="InterPro" id="IPR017879">
    <property type="entry name" value="PotA_ATP-bd"/>
</dbReference>
<keyword evidence="4 7" id="KW-0067">ATP-binding</keyword>
<dbReference type="CDD" id="cd03300">
    <property type="entry name" value="ABC_PotA_N"/>
    <property type="match status" value="1"/>
</dbReference>
<proteinExistence type="inferred from homology"/>
<evidence type="ECO:0000256" key="7">
    <source>
        <dbReference type="RuleBase" id="RU364083"/>
    </source>
</evidence>
<evidence type="ECO:0000256" key="2">
    <source>
        <dbReference type="ARBA" id="ARBA00022475"/>
    </source>
</evidence>
<keyword evidence="5 7" id="KW-1278">Translocase</keyword>
<evidence type="ECO:0000313" key="10">
    <source>
        <dbReference type="EMBL" id="TQO19778.1"/>
    </source>
</evidence>
<dbReference type="RefSeq" id="WP_215730397.1">
    <property type="nucleotide sequence ID" value="NZ_VFRA01000001.1"/>
</dbReference>
<dbReference type="PROSITE" id="PS00211">
    <property type="entry name" value="ABC_TRANSPORTER_1"/>
    <property type="match status" value="1"/>
</dbReference>
<accession>A0A8H2PYJ0</accession>
<protein>
    <recommendedName>
        <fullName evidence="7">Spermidine/putrescine import ATP-binding protein PotA</fullName>
        <ecNumber evidence="7">7.6.2.11</ecNumber>
    </recommendedName>
</protein>
<dbReference type="EC" id="7.6.2.11" evidence="7"/>
<dbReference type="FunFam" id="3.40.50.300:FF:000133">
    <property type="entry name" value="Spermidine/putrescine import ATP-binding protein PotA"/>
    <property type="match status" value="1"/>
</dbReference>
<evidence type="ECO:0000256" key="1">
    <source>
        <dbReference type="ARBA" id="ARBA00022448"/>
    </source>
</evidence>
<dbReference type="PANTHER" id="PTHR42781">
    <property type="entry name" value="SPERMIDINE/PUTRESCINE IMPORT ATP-BINDING PROTEIN POTA"/>
    <property type="match status" value="1"/>
</dbReference>
<dbReference type="PANTHER" id="PTHR42781:SF4">
    <property type="entry name" value="SPERMIDINE_PUTRESCINE IMPORT ATP-BINDING PROTEIN POTA"/>
    <property type="match status" value="1"/>
</dbReference>
<dbReference type="InterPro" id="IPR017871">
    <property type="entry name" value="ABC_transporter-like_CS"/>
</dbReference>
<evidence type="ECO:0000256" key="8">
    <source>
        <dbReference type="SAM" id="MobiDB-lite"/>
    </source>
</evidence>
<dbReference type="Pfam" id="PF08402">
    <property type="entry name" value="TOBE_2"/>
    <property type="match status" value="1"/>
</dbReference>
<evidence type="ECO:0000313" key="11">
    <source>
        <dbReference type="Proteomes" id="UP000316560"/>
    </source>
</evidence>
<comment type="similarity">
    <text evidence="7">Belongs to the ABC transporter superfamily. Spermidine/putrescine importer (TC 3.A.1.11.1) family.</text>
</comment>
<keyword evidence="1 7" id="KW-0813">Transport</keyword>
<comment type="caution">
    <text evidence="10">The sequence shown here is derived from an EMBL/GenBank/DDBJ whole genome shotgun (WGS) entry which is preliminary data.</text>
</comment>
<evidence type="ECO:0000259" key="9">
    <source>
        <dbReference type="PROSITE" id="PS50893"/>
    </source>
</evidence>
<dbReference type="SMART" id="SM00382">
    <property type="entry name" value="AAA"/>
    <property type="match status" value="1"/>
</dbReference>
<feature type="compositionally biased region" description="Low complexity" evidence="8">
    <location>
        <begin position="17"/>
        <end position="34"/>
    </location>
</feature>
<keyword evidence="11" id="KW-1185">Reference proteome</keyword>
<organism evidence="10 11">
    <name type="scientific">Rhodoglobus vestalii</name>
    <dbReference type="NCBI Taxonomy" id="193384"/>
    <lineage>
        <taxon>Bacteria</taxon>
        <taxon>Bacillati</taxon>
        <taxon>Actinomycetota</taxon>
        <taxon>Actinomycetes</taxon>
        <taxon>Micrococcales</taxon>
        <taxon>Microbacteriaceae</taxon>
        <taxon>Rhodoglobus</taxon>
    </lineage>
</organism>
<dbReference type="InterPro" id="IPR050093">
    <property type="entry name" value="ABC_SmlMolc_Importer"/>
</dbReference>
<dbReference type="Proteomes" id="UP000316560">
    <property type="component" value="Unassembled WGS sequence"/>
</dbReference>
<keyword evidence="3 7" id="KW-0547">Nucleotide-binding</keyword>
<dbReference type="GO" id="GO:0005524">
    <property type="term" value="F:ATP binding"/>
    <property type="evidence" value="ECO:0007669"/>
    <property type="project" value="UniProtKB-KW"/>
</dbReference>
<feature type="domain" description="ABC transporter" evidence="9">
    <location>
        <begin position="40"/>
        <end position="270"/>
    </location>
</feature>
<sequence>MTSEVHDDVTVSAQNTSDASPAAADSRSAAPGASEPEGTVVLEGVTKKFGGATAVDNISLHVRPGEFLSLLGPSGCGKTTTLRMLAGFEEPTEGRIRISGQDVVGIPPHKRNVNTVFQAYALFPHMNVAENVAYGLRQKGTAKSEIRQRVTESLEMVQMVSFADRKPTQLSGGQQQRIALARALINRPSVLLLDEPLGALDRQLREEMQIELKLLQSRLGITFIFVTHDQGEALSMSDRIAIMRRGRIEQLDDADTIYDSPASAYVAGFIGQQNFIPGTVSINTSVMESRFGVMRAAAPHAELKAGSEAQAAVRPEAVTVAESSRAATEASTAAENEISGEVIGVSHQGETLQFLVSIGHGQTLLSRVPRPNAPRLAVGEQVICSWDAASVHLFPNEQATEAQADIASAVSNPAPPTSSMAL</sequence>
<evidence type="ECO:0000256" key="6">
    <source>
        <dbReference type="ARBA" id="ARBA00023136"/>
    </source>
</evidence>
<keyword evidence="2 7" id="KW-1003">Cell membrane</keyword>
<dbReference type="GO" id="GO:0043190">
    <property type="term" value="C:ATP-binding cassette (ABC) transporter complex"/>
    <property type="evidence" value="ECO:0007669"/>
    <property type="project" value="InterPro"/>
</dbReference>
<gene>
    <name evidence="7" type="primary">potA</name>
    <name evidence="10" type="ORF">FB472_1355</name>
</gene>
<keyword evidence="6 7" id="KW-0472">Membrane</keyword>
<dbReference type="AlphaFoldDB" id="A0A8H2PYJ0"/>
<dbReference type="SUPFAM" id="SSF50331">
    <property type="entry name" value="MOP-like"/>
    <property type="match status" value="1"/>
</dbReference>
<dbReference type="InterPro" id="IPR008995">
    <property type="entry name" value="Mo/tungstate-bd_C_term_dom"/>
</dbReference>
<dbReference type="InterPro" id="IPR003593">
    <property type="entry name" value="AAA+_ATPase"/>
</dbReference>
<name>A0A8H2PYJ0_9MICO</name>
<comment type="catalytic activity">
    <reaction evidence="7">
        <text>ATP + H2O + polyamine-[polyamine-binding protein]Side 1 = ADP + phosphate + polyamineSide 2 + [polyamine-binding protein]Side 1.</text>
        <dbReference type="EC" id="7.6.2.11"/>
    </reaction>
</comment>
<dbReference type="GO" id="GO:0016887">
    <property type="term" value="F:ATP hydrolysis activity"/>
    <property type="evidence" value="ECO:0007669"/>
    <property type="project" value="InterPro"/>
</dbReference>
<dbReference type="NCBIfam" id="TIGR01187">
    <property type="entry name" value="potA"/>
    <property type="match status" value="1"/>
</dbReference>
<dbReference type="Gene3D" id="3.40.50.300">
    <property type="entry name" value="P-loop containing nucleotide triphosphate hydrolases"/>
    <property type="match status" value="1"/>
</dbReference>
<dbReference type="Pfam" id="PF00005">
    <property type="entry name" value="ABC_tran"/>
    <property type="match status" value="1"/>
</dbReference>
<reference evidence="10 11" key="1">
    <citation type="submission" date="2019-06" db="EMBL/GenBank/DDBJ databases">
        <title>Sequencing the genomes of 1000 actinobacteria strains.</title>
        <authorList>
            <person name="Klenk H.-P."/>
        </authorList>
    </citation>
    <scope>NUCLEOTIDE SEQUENCE [LARGE SCALE GENOMIC DNA]</scope>
    <source>
        <strain evidence="10 11">DSM 21947</strain>
    </source>
</reference>
<evidence type="ECO:0000256" key="3">
    <source>
        <dbReference type="ARBA" id="ARBA00022741"/>
    </source>
</evidence>
<evidence type="ECO:0000256" key="4">
    <source>
        <dbReference type="ARBA" id="ARBA00022840"/>
    </source>
</evidence>